<keyword evidence="1" id="KW-0472">Membrane</keyword>
<proteinExistence type="predicted"/>
<sequence length="170" mass="19981">VYTEKEKRKEKEERKGKEDTKIGNEVGGWYLGRWKARSTYNCQLSVASRLHIFFPHSISALFFFTPFSSILTKLFSLMFLFATGVSKNVLYCSEFSLANFRLGFDHEQCERYVLVRGSISVTYLSTRQSNRCQFVETERYFNQAVDRWRVKIVQRILVKVGVNVSFNREL</sequence>
<dbReference type="Gramene" id="MELO3C035222.2.1">
    <property type="protein sequence ID" value="MELO3C035222.2.1"/>
    <property type="gene ID" value="MELO3C035222.2"/>
</dbReference>
<keyword evidence="1" id="KW-0812">Transmembrane</keyword>
<keyword evidence="1" id="KW-1133">Transmembrane helix</keyword>
<evidence type="ECO:0000313" key="2">
    <source>
        <dbReference type="EnsemblPlants" id="MELO3C035222.2.1"/>
    </source>
</evidence>
<feature type="transmembrane region" description="Helical" evidence="1">
    <location>
        <begin position="58"/>
        <end position="82"/>
    </location>
</feature>
<accession>A0A9I9EKU2</accession>
<dbReference type="AlphaFoldDB" id="A0A9I9EKU2"/>
<protein>
    <submittedName>
        <fullName evidence="2">Uncharacterized protein</fullName>
    </submittedName>
</protein>
<name>A0A9I9EKU2_CUCME</name>
<dbReference type="EnsemblPlants" id="MELO3C035222.2.1">
    <property type="protein sequence ID" value="MELO3C035222.2.1"/>
    <property type="gene ID" value="MELO3C035222.2"/>
</dbReference>
<organism evidence="2">
    <name type="scientific">Cucumis melo</name>
    <name type="common">Muskmelon</name>
    <dbReference type="NCBI Taxonomy" id="3656"/>
    <lineage>
        <taxon>Eukaryota</taxon>
        <taxon>Viridiplantae</taxon>
        <taxon>Streptophyta</taxon>
        <taxon>Embryophyta</taxon>
        <taxon>Tracheophyta</taxon>
        <taxon>Spermatophyta</taxon>
        <taxon>Magnoliopsida</taxon>
        <taxon>eudicotyledons</taxon>
        <taxon>Gunneridae</taxon>
        <taxon>Pentapetalae</taxon>
        <taxon>rosids</taxon>
        <taxon>fabids</taxon>
        <taxon>Cucurbitales</taxon>
        <taxon>Cucurbitaceae</taxon>
        <taxon>Benincaseae</taxon>
        <taxon>Cucumis</taxon>
    </lineage>
</organism>
<reference evidence="2" key="1">
    <citation type="submission" date="2023-03" db="UniProtKB">
        <authorList>
            <consortium name="EnsemblPlants"/>
        </authorList>
    </citation>
    <scope>IDENTIFICATION</scope>
</reference>
<evidence type="ECO:0000256" key="1">
    <source>
        <dbReference type="SAM" id="Phobius"/>
    </source>
</evidence>